<feature type="compositionally biased region" description="Low complexity" evidence="1">
    <location>
        <begin position="86"/>
        <end position="101"/>
    </location>
</feature>
<evidence type="ECO:0000313" key="2">
    <source>
        <dbReference type="EMBL" id="CAD9696989.1"/>
    </source>
</evidence>
<evidence type="ECO:0000256" key="1">
    <source>
        <dbReference type="SAM" id="MobiDB-lite"/>
    </source>
</evidence>
<name>A0A7S2SDJ2_9STRA</name>
<feature type="region of interest" description="Disordered" evidence="1">
    <location>
        <begin position="190"/>
        <end position="253"/>
    </location>
</feature>
<protein>
    <submittedName>
        <fullName evidence="2">Uncharacterized protein</fullName>
    </submittedName>
</protein>
<feature type="compositionally biased region" description="Acidic residues" evidence="1">
    <location>
        <begin position="191"/>
        <end position="206"/>
    </location>
</feature>
<sequence>MTVSNETAAPAIPPASTMSPSEKNCDNIEDDKYVEDCDSMDAAPLHFHAMRIPARLQGTPLSCQQNLRGSFSSSRSRSKPTSRDVSPSGSRTPSNSSTGSTIIDNDILLDRLGLEELLPPPPHEIGVVNFQPPPALSSVNERMSEENLDDCHAFSDLVVSAKIERSGSFTGSREGSVTGGSLQGDASFLETLEEFDEEEEDDDEDNGSGTKRPKSEAERRRFLKRQETQKERAKLEKEVLVVMQEKDEIDKPV</sequence>
<gene>
    <name evidence="2" type="ORF">EANT1437_LOCUS14161</name>
</gene>
<feature type="compositionally biased region" description="Basic and acidic residues" evidence="1">
    <location>
        <begin position="213"/>
        <end position="253"/>
    </location>
</feature>
<accession>A0A7S2SDJ2</accession>
<reference evidence="2" key="1">
    <citation type="submission" date="2021-01" db="EMBL/GenBank/DDBJ databases">
        <authorList>
            <person name="Corre E."/>
            <person name="Pelletier E."/>
            <person name="Niang G."/>
            <person name="Scheremetjew M."/>
            <person name="Finn R."/>
            <person name="Kale V."/>
            <person name="Holt S."/>
            <person name="Cochrane G."/>
            <person name="Meng A."/>
            <person name="Brown T."/>
            <person name="Cohen L."/>
        </authorList>
    </citation>
    <scope>NUCLEOTIDE SEQUENCE</scope>
    <source>
        <strain evidence="2">CCMP1452</strain>
    </source>
</reference>
<organism evidence="2">
    <name type="scientific">Eucampia antarctica</name>
    <dbReference type="NCBI Taxonomy" id="49252"/>
    <lineage>
        <taxon>Eukaryota</taxon>
        <taxon>Sar</taxon>
        <taxon>Stramenopiles</taxon>
        <taxon>Ochrophyta</taxon>
        <taxon>Bacillariophyta</taxon>
        <taxon>Mediophyceae</taxon>
        <taxon>Biddulphiophycidae</taxon>
        <taxon>Hemiaulales</taxon>
        <taxon>Hemiaulaceae</taxon>
        <taxon>Eucampia</taxon>
    </lineage>
</organism>
<feature type="region of interest" description="Disordered" evidence="1">
    <location>
        <begin position="60"/>
        <end position="102"/>
    </location>
</feature>
<feature type="region of interest" description="Disordered" evidence="1">
    <location>
        <begin position="1"/>
        <end position="29"/>
    </location>
</feature>
<dbReference type="AlphaFoldDB" id="A0A7S2SDJ2"/>
<dbReference type="EMBL" id="HBHI01027676">
    <property type="protein sequence ID" value="CAD9696989.1"/>
    <property type="molecule type" value="Transcribed_RNA"/>
</dbReference>
<proteinExistence type="predicted"/>